<reference evidence="2" key="1">
    <citation type="journal article" date="2019" name="Int. J. Syst. Evol. Microbiol.">
        <title>The Global Catalogue of Microorganisms (GCM) 10K type strain sequencing project: providing services to taxonomists for standard genome sequencing and annotation.</title>
        <authorList>
            <consortium name="The Broad Institute Genomics Platform"/>
            <consortium name="The Broad Institute Genome Sequencing Center for Infectious Disease"/>
            <person name="Wu L."/>
            <person name="Ma J."/>
        </authorList>
    </citation>
    <scope>NUCLEOTIDE SEQUENCE [LARGE SCALE GENOMIC DNA]</scope>
    <source>
        <strain evidence="2">CGMCC 1.11013</strain>
    </source>
</reference>
<keyword evidence="2" id="KW-1185">Reference proteome</keyword>
<evidence type="ECO:0008006" key="3">
    <source>
        <dbReference type="Google" id="ProtNLM"/>
    </source>
</evidence>
<protein>
    <recommendedName>
        <fullName evidence="3">Transposase</fullName>
    </recommendedName>
</protein>
<evidence type="ECO:0000313" key="2">
    <source>
        <dbReference type="Proteomes" id="UP000597138"/>
    </source>
</evidence>
<evidence type="ECO:0000313" key="1">
    <source>
        <dbReference type="EMBL" id="GGD59036.1"/>
    </source>
</evidence>
<sequence length="76" mass="8456">MLSDDAQGADRTGRLVLARAIRPVKIRHDMRRITETGSKRLAQIHCGDSEGFAVLRNGAPRNHETLFRQQFGNAAV</sequence>
<proteinExistence type="predicted"/>
<organism evidence="1 2">
    <name type="scientific">Caballeronia grimmiae</name>
    <dbReference type="NCBI Taxonomy" id="1071679"/>
    <lineage>
        <taxon>Bacteria</taxon>
        <taxon>Pseudomonadati</taxon>
        <taxon>Pseudomonadota</taxon>
        <taxon>Betaproteobacteria</taxon>
        <taxon>Burkholderiales</taxon>
        <taxon>Burkholderiaceae</taxon>
        <taxon>Caballeronia</taxon>
    </lineage>
</organism>
<dbReference type="EMBL" id="BMEG01000001">
    <property type="protein sequence ID" value="GGD59036.1"/>
    <property type="molecule type" value="Genomic_DNA"/>
</dbReference>
<accession>A0ABQ1R828</accession>
<comment type="caution">
    <text evidence="1">The sequence shown here is derived from an EMBL/GenBank/DDBJ whole genome shotgun (WGS) entry which is preliminary data.</text>
</comment>
<name>A0ABQ1R828_9BURK</name>
<dbReference type="Proteomes" id="UP000597138">
    <property type="component" value="Unassembled WGS sequence"/>
</dbReference>
<gene>
    <name evidence="1" type="ORF">GCM10010985_11280</name>
</gene>